<feature type="transmembrane region" description="Helical" evidence="1">
    <location>
        <begin position="12"/>
        <end position="30"/>
    </location>
</feature>
<keyword evidence="1" id="KW-1133">Transmembrane helix</keyword>
<comment type="caution">
    <text evidence="2">The sequence shown here is derived from an EMBL/GenBank/DDBJ whole genome shotgun (WGS) entry which is preliminary data.</text>
</comment>
<evidence type="ECO:0000313" key="2">
    <source>
        <dbReference type="EMBL" id="ORZ08319.1"/>
    </source>
</evidence>
<accession>A0A1X2I300</accession>
<sequence>MQFLIDFPTDIMLFYCYSFAYLPFTLNTVIKVRLYPTPYQDVNNEKSSLIFTWWSVLSCGNKNERRLKNAWMGPYEKKTSYFFTCSVV</sequence>
<evidence type="ECO:0000256" key="1">
    <source>
        <dbReference type="SAM" id="Phobius"/>
    </source>
</evidence>
<reference evidence="2 3" key="1">
    <citation type="submission" date="2016-07" db="EMBL/GenBank/DDBJ databases">
        <title>Pervasive Adenine N6-methylation of Active Genes in Fungi.</title>
        <authorList>
            <consortium name="DOE Joint Genome Institute"/>
            <person name="Mondo S.J."/>
            <person name="Dannebaum R.O."/>
            <person name="Kuo R.C."/>
            <person name="Labutti K."/>
            <person name="Haridas S."/>
            <person name="Kuo A."/>
            <person name="Salamov A."/>
            <person name="Ahrendt S.R."/>
            <person name="Lipzen A."/>
            <person name="Sullivan W."/>
            <person name="Andreopoulos W.B."/>
            <person name="Clum A."/>
            <person name="Lindquist E."/>
            <person name="Daum C."/>
            <person name="Ramamoorthy G.K."/>
            <person name="Gryganskyi A."/>
            <person name="Culley D."/>
            <person name="Magnuson J.K."/>
            <person name="James T.Y."/>
            <person name="O'Malley M.A."/>
            <person name="Stajich J.E."/>
            <person name="Spatafora J.W."/>
            <person name="Visel A."/>
            <person name="Grigoriev I.V."/>
        </authorList>
    </citation>
    <scope>NUCLEOTIDE SEQUENCE [LARGE SCALE GENOMIC DNA]</scope>
    <source>
        <strain evidence="2 3">NRRL 1336</strain>
    </source>
</reference>
<name>A0A1X2I300_9FUNG</name>
<dbReference type="EMBL" id="MCGE01000031">
    <property type="protein sequence ID" value="ORZ08319.1"/>
    <property type="molecule type" value="Genomic_DNA"/>
</dbReference>
<dbReference type="Proteomes" id="UP000193560">
    <property type="component" value="Unassembled WGS sequence"/>
</dbReference>
<evidence type="ECO:0000313" key="3">
    <source>
        <dbReference type="Proteomes" id="UP000193560"/>
    </source>
</evidence>
<proteinExistence type="predicted"/>
<gene>
    <name evidence="2" type="ORF">BCR42DRAFT_143406</name>
</gene>
<keyword evidence="1" id="KW-0812">Transmembrane</keyword>
<protein>
    <submittedName>
        <fullName evidence="2">Uncharacterized protein</fullName>
    </submittedName>
</protein>
<keyword evidence="1" id="KW-0472">Membrane</keyword>
<dbReference type="AlphaFoldDB" id="A0A1X2I300"/>
<organism evidence="2 3">
    <name type="scientific">Absidia repens</name>
    <dbReference type="NCBI Taxonomy" id="90262"/>
    <lineage>
        <taxon>Eukaryota</taxon>
        <taxon>Fungi</taxon>
        <taxon>Fungi incertae sedis</taxon>
        <taxon>Mucoromycota</taxon>
        <taxon>Mucoromycotina</taxon>
        <taxon>Mucoromycetes</taxon>
        <taxon>Mucorales</taxon>
        <taxon>Cunninghamellaceae</taxon>
        <taxon>Absidia</taxon>
    </lineage>
</organism>
<keyword evidence="3" id="KW-1185">Reference proteome</keyword>